<evidence type="ECO:0000256" key="2">
    <source>
        <dbReference type="HAMAP-Rule" id="MF_00518"/>
    </source>
</evidence>
<dbReference type="OrthoDB" id="9801395at2"/>
<keyword evidence="2" id="KW-0963">Cytoplasm</keyword>
<dbReference type="Proteomes" id="UP000277811">
    <property type="component" value="Unassembled WGS sequence"/>
</dbReference>
<comment type="similarity">
    <text evidence="1 2">Belongs to the DTD family.</text>
</comment>
<reference evidence="3 4" key="1">
    <citation type="submission" date="2018-06" db="EMBL/GenBank/DDBJ databases">
        <authorList>
            <person name="Strepis N."/>
        </authorList>
    </citation>
    <scope>NUCLEOTIDE SEQUENCE [LARGE SCALE GENOMIC DNA]</scope>
    <source>
        <strain evidence="3">LUCI</strain>
    </source>
</reference>
<dbReference type="GO" id="GO:0043908">
    <property type="term" value="F:Ser(Gly)-tRNA(Ala) hydrolase activity"/>
    <property type="evidence" value="ECO:0007669"/>
    <property type="project" value="UniProtKB-UniRule"/>
</dbReference>
<dbReference type="GO" id="GO:0019478">
    <property type="term" value="P:D-amino acid catabolic process"/>
    <property type="evidence" value="ECO:0007669"/>
    <property type="project" value="UniProtKB-UniRule"/>
</dbReference>
<comment type="function">
    <text evidence="2">An aminoacyl-tRNA editing enzyme that deacylates mischarged D-aminoacyl-tRNAs. Also deacylates mischarged glycyl-tRNA(Ala), protecting cells against glycine mischarging by AlaRS. Acts via tRNA-based rather than protein-based catalysis; rejects L-amino acids rather than detecting D-amino acids in the active site. By recycling D-aminoacyl-tRNA to D-amino acids and free tRNA molecules, this enzyme counteracts the toxicity associated with the formation of D-aminoacyl-tRNA entities in vivo and helps enforce protein L-homochirality.</text>
</comment>
<dbReference type="RefSeq" id="WP_122627002.1">
    <property type="nucleotide sequence ID" value="NZ_UPPP01000061.1"/>
</dbReference>
<dbReference type="PANTHER" id="PTHR10472:SF5">
    <property type="entry name" value="D-AMINOACYL-TRNA DEACYLASE 1"/>
    <property type="match status" value="1"/>
</dbReference>
<dbReference type="InterPro" id="IPR023509">
    <property type="entry name" value="DTD-like_sf"/>
</dbReference>
<dbReference type="InterPro" id="IPR003732">
    <property type="entry name" value="Daa-tRNA_deacyls_DTD"/>
</dbReference>
<dbReference type="Pfam" id="PF02580">
    <property type="entry name" value="Tyr_Deacylase"/>
    <property type="match status" value="1"/>
</dbReference>
<keyword evidence="2" id="KW-0820">tRNA-binding</keyword>
<evidence type="ECO:0000313" key="3">
    <source>
        <dbReference type="EMBL" id="VBB06040.1"/>
    </source>
</evidence>
<comment type="catalytic activity">
    <reaction evidence="2">
        <text>glycyl-tRNA(Ala) + H2O = tRNA(Ala) + glycine + H(+)</text>
        <dbReference type="Rhea" id="RHEA:53744"/>
        <dbReference type="Rhea" id="RHEA-COMP:9657"/>
        <dbReference type="Rhea" id="RHEA-COMP:13640"/>
        <dbReference type="ChEBI" id="CHEBI:15377"/>
        <dbReference type="ChEBI" id="CHEBI:15378"/>
        <dbReference type="ChEBI" id="CHEBI:57305"/>
        <dbReference type="ChEBI" id="CHEBI:78442"/>
        <dbReference type="ChEBI" id="CHEBI:78522"/>
    </reaction>
</comment>
<comment type="catalytic activity">
    <reaction evidence="2">
        <text>a D-aminoacyl-tRNA + H2O = a tRNA + a D-alpha-amino acid + H(+)</text>
        <dbReference type="Rhea" id="RHEA:13953"/>
        <dbReference type="Rhea" id="RHEA-COMP:10123"/>
        <dbReference type="Rhea" id="RHEA-COMP:10124"/>
        <dbReference type="ChEBI" id="CHEBI:15377"/>
        <dbReference type="ChEBI" id="CHEBI:15378"/>
        <dbReference type="ChEBI" id="CHEBI:59871"/>
        <dbReference type="ChEBI" id="CHEBI:78442"/>
        <dbReference type="ChEBI" id="CHEBI:79333"/>
        <dbReference type="EC" id="3.1.1.96"/>
    </reaction>
</comment>
<comment type="subunit">
    <text evidence="2">Homodimer.</text>
</comment>
<gene>
    <name evidence="2" type="primary">dtd</name>
    <name evidence="3" type="ORF">LUCI_1251</name>
</gene>
<dbReference type="GO" id="GO:0000049">
    <property type="term" value="F:tRNA binding"/>
    <property type="evidence" value="ECO:0007669"/>
    <property type="project" value="UniProtKB-UniRule"/>
</dbReference>
<sequence>MRAVVQRTDLAAVTVDNRPVASVGKGLTVFLGVGKEDTEADVAYLAEKIVNLRIFPDEAGKMNLSLLQIQGELLVVSQFTLFGDCRKGRRPAFDTAASPPMAEKLYELFLAACRQYGINVGCGQFQTEMIVRLDNHGPVTILLDSKRAF</sequence>
<name>A0A498R5E0_9FIRM</name>
<dbReference type="Gene3D" id="3.50.80.10">
    <property type="entry name" value="D-tyrosyl-tRNA(Tyr) deacylase"/>
    <property type="match status" value="1"/>
</dbReference>
<organism evidence="3 4">
    <name type="scientific">Lucifera butyrica</name>
    <dbReference type="NCBI Taxonomy" id="1351585"/>
    <lineage>
        <taxon>Bacteria</taxon>
        <taxon>Bacillati</taxon>
        <taxon>Bacillota</taxon>
        <taxon>Negativicutes</taxon>
        <taxon>Veillonellales</taxon>
        <taxon>Veillonellaceae</taxon>
        <taxon>Lucifera</taxon>
    </lineage>
</organism>
<dbReference type="HAMAP" id="MF_00518">
    <property type="entry name" value="Deacylase_Dtd"/>
    <property type="match status" value="1"/>
</dbReference>
<keyword evidence="2" id="KW-0378">Hydrolase</keyword>
<dbReference type="GO" id="GO:0051500">
    <property type="term" value="F:D-tyrosyl-tRNA(Tyr) deacylase activity"/>
    <property type="evidence" value="ECO:0007669"/>
    <property type="project" value="TreeGrafter"/>
</dbReference>
<dbReference type="PANTHER" id="PTHR10472">
    <property type="entry name" value="D-TYROSYL-TRNA TYR DEACYLASE"/>
    <property type="match status" value="1"/>
</dbReference>
<evidence type="ECO:0000313" key="4">
    <source>
        <dbReference type="Proteomes" id="UP000277811"/>
    </source>
</evidence>
<keyword evidence="2" id="KW-0694">RNA-binding</keyword>
<protein>
    <recommendedName>
        <fullName evidence="2">D-aminoacyl-tRNA deacylase</fullName>
        <shortName evidence="2">DTD</shortName>
        <ecNumber evidence="2">3.1.1.96</ecNumber>
    </recommendedName>
    <alternativeName>
        <fullName evidence="2">Gly-tRNA(Ala) deacylase</fullName>
        <ecNumber evidence="2">3.1.1.-</ecNumber>
    </alternativeName>
</protein>
<dbReference type="FunFam" id="3.50.80.10:FF:000001">
    <property type="entry name" value="D-aminoacyl-tRNA deacylase"/>
    <property type="match status" value="1"/>
</dbReference>
<keyword evidence="4" id="KW-1185">Reference proteome</keyword>
<dbReference type="EMBL" id="UPPP01000061">
    <property type="protein sequence ID" value="VBB06040.1"/>
    <property type="molecule type" value="Genomic_DNA"/>
</dbReference>
<dbReference type="NCBIfam" id="TIGR00256">
    <property type="entry name" value="D-aminoacyl-tRNA deacylase"/>
    <property type="match status" value="1"/>
</dbReference>
<proteinExistence type="inferred from homology"/>
<dbReference type="GO" id="GO:0106026">
    <property type="term" value="F:Gly-tRNA(Ala) deacylase activity"/>
    <property type="evidence" value="ECO:0007669"/>
    <property type="project" value="UniProtKB-UniRule"/>
</dbReference>
<dbReference type="EC" id="3.1.1.96" evidence="2"/>
<feature type="short sequence motif" description="Gly-cisPro motif, important for rejection of L-amino acids" evidence="2">
    <location>
        <begin position="137"/>
        <end position="138"/>
    </location>
</feature>
<dbReference type="GO" id="GO:0005737">
    <property type="term" value="C:cytoplasm"/>
    <property type="evidence" value="ECO:0007669"/>
    <property type="project" value="UniProtKB-SubCell"/>
</dbReference>
<comment type="domain">
    <text evidence="2">A Gly-cisPro motif from one monomer fits into the active site of the other monomer to allow specific chiral rejection of L-amino acids.</text>
</comment>
<dbReference type="CDD" id="cd00563">
    <property type="entry name" value="Dtyr_deacylase"/>
    <property type="match status" value="1"/>
</dbReference>
<dbReference type="EC" id="3.1.1.-" evidence="2"/>
<accession>A0A498R5E0</accession>
<dbReference type="SUPFAM" id="SSF69500">
    <property type="entry name" value="DTD-like"/>
    <property type="match status" value="1"/>
</dbReference>
<evidence type="ECO:0000256" key="1">
    <source>
        <dbReference type="ARBA" id="ARBA00009673"/>
    </source>
</evidence>
<dbReference type="AlphaFoldDB" id="A0A498R5E0"/>
<comment type="subcellular location">
    <subcellularLocation>
        <location evidence="2">Cytoplasm</location>
    </subcellularLocation>
</comment>